<keyword evidence="8" id="KW-0547">Nucleotide-binding</keyword>
<evidence type="ECO:0000256" key="3">
    <source>
        <dbReference type="ARBA" id="ARBA00012937"/>
    </source>
</evidence>
<dbReference type="PROSITE" id="PS51986">
    <property type="entry name" value="GS_BETA_GRASP"/>
    <property type="match status" value="1"/>
</dbReference>
<dbReference type="PANTHER" id="PTHR43785">
    <property type="entry name" value="GAMMA-GLUTAMYLPUTRESCINE SYNTHETASE"/>
    <property type="match status" value="1"/>
</dbReference>
<dbReference type="PROSITE" id="PS00180">
    <property type="entry name" value="GLNA_1"/>
    <property type="match status" value="1"/>
</dbReference>
<feature type="domain" description="GS catalytic" evidence="16">
    <location>
        <begin position="109"/>
        <end position="443"/>
    </location>
</feature>
<dbReference type="InterPro" id="IPR027302">
    <property type="entry name" value="Gln_synth_N_conserv_site"/>
</dbReference>
<dbReference type="InterPro" id="IPR008146">
    <property type="entry name" value="Gln_synth_cat_dom"/>
</dbReference>
<comment type="subcellular location">
    <subcellularLocation>
        <location evidence="1">Cytoplasm</location>
    </subcellularLocation>
</comment>
<evidence type="ECO:0000256" key="11">
    <source>
        <dbReference type="ARBA" id="ARBA00030668"/>
    </source>
</evidence>
<evidence type="ECO:0000313" key="18">
    <source>
        <dbReference type="Proteomes" id="UP001232973"/>
    </source>
</evidence>
<comment type="similarity">
    <text evidence="2 13 14">Belongs to the glutamine synthetase family.</text>
</comment>
<dbReference type="SUPFAM" id="SSF55931">
    <property type="entry name" value="Glutamine synthetase/guanido kinase"/>
    <property type="match status" value="1"/>
</dbReference>
<dbReference type="EMBL" id="JAUSTP010000006">
    <property type="protein sequence ID" value="MDQ0189342.1"/>
    <property type="molecule type" value="Genomic_DNA"/>
</dbReference>
<dbReference type="Pfam" id="PF03951">
    <property type="entry name" value="Gln-synt_N"/>
    <property type="match status" value="1"/>
</dbReference>
<evidence type="ECO:0000256" key="8">
    <source>
        <dbReference type="ARBA" id="ARBA00022741"/>
    </source>
</evidence>
<comment type="catalytic activity">
    <reaction evidence="12">
        <text>L-glutamate + NH4(+) + ATP = L-glutamine + ADP + phosphate + H(+)</text>
        <dbReference type="Rhea" id="RHEA:16169"/>
        <dbReference type="ChEBI" id="CHEBI:15378"/>
        <dbReference type="ChEBI" id="CHEBI:28938"/>
        <dbReference type="ChEBI" id="CHEBI:29985"/>
        <dbReference type="ChEBI" id="CHEBI:30616"/>
        <dbReference type="ChEBI" id="CHEBI:43474"/>
        <dbReference type="ChEBI" id="CHEBI:58359"/>
        <dbReference type="ChEBI" id="CHEBI:456216"/>
        <dbReference type="EC" id="6.3.1.2"/>
    </reaction>
</comment>
<evidence type="ECO:0000259" key="16">
    <source>
        <dbReference type="PROSITE" id="PS51987"/>
    </source>
</evidence>
<evidence type="ECO:0000256" key="5">
    <source>
        <dbReference type="ARBA" id="ARBA00022490"/>
    </source>
</evidence>
<keyword evidence="7" id="KW-0479">Metal-binding</keyword>
<evidence type="ECO:0000256" key="14">
    <source>
        <dbReference type="RuleBase" id="RU000384"/>
    </source>
</evidence>
<evidence type="ECO:0000256" key="4">
    <source>
        <dbReference type="ARBA" id="ARBA00021364"/>
    </source>
</evidence>
<evidence type="ECO:0000259" key="15">
    <source>
        <dbReference type="PROSITE" id="PS51986"/>
    </source>
</evidence>
<keyword evidence="5" id="KW-0963">Cytoplasm</keyword>
<organism evidence="17 18">
    <name type="scientific">Alicyclobacillus cycloheptanicus</name>
    <dbReference type="NCBI Taxonomy" id="1457"/>
    <lineage>
        <taxon>Bacteria</taxon>
        <taxon>Bacillati</taxon>
        <taxon>Bacillota</taxon>
        <taxon>Bacilli</taxon>
        <taxon>Bacillales</taxon>
        <taxon>Alicyclobacillaceae</taxon>
        <taxon>Alicyclobacillus</taxon>
    </lineage>
</organism>
<dbReference type="InterPro" id="IPR004809">
    <property type="entry name" value="Gln_synth_I"/>
</dbReference>
<protein>
    <recommendedName>
        <fullName evidence="4">Glutamine synthetase</fullName>
        <ecNumber evidence="3">6.3.1.2</ecNumber>
    </recommendedName>
    <alternativeName>
        <fullName evidence="11">Glutamate--ammonia ligase</fullName>
    </alternativeName>
    <alternativeName>
        <fullName evidence="10">Glutamine synthetase I alpha</fullName>
    </alternativeName>
</protein>
<keyword evidence="18" id="KW-1185">Reference proteome</keyword>
<dbReference type="RefSeq" id="WP_274456021.1">
    <property type="nucleotide sequence ID" value="NZ_CP067097.1"/>
</dbReference>
<dbReference type="GO" id="GO:0004356">
    <property type="term" value="F:glutamine synthetase activity"/>
    <property type="evidence" value="ECO:0007669"/>
    <property type="project" value="UniProtKB-EC"/>
</dbReference>
<evidence type="ECO:0000256" key="6">
    <source>
        <dbReference type="ARBA" id="ARBA00022598"/>
    </source>
</evidence>
<dbReference type="NCBIfam" id="TIGR00653">
    <property type="entry name" value="GlnA"/>
    <property type="match status" value="1"/>
</dbReference>
<evidence type="ECO:0000313" key="17">
    <source>
        <dbReference type="EMBL" id="MDQ0189342.1"/>
    </source>
</evidence>
<dbReference type="InterPro" id="IPR008147">
    <property type="entry name" value="Gln_synt_N"/>
</dbReference>
<evidence type="ECO:0000256" key="2">
    <source>
        <dbReference type="ARBA" id="ARBA00009897"/>
    </source>
</evidence>
<dbReference type="Gene3D" id="3.30.590.10">
    <property type="entry name" value="Glutamine synthetase/guanido kinase, catalytic domain"/>
    <property type="match status" value="1"/>
</dbReference>
<sequence length="443" mass="49061">MNPVNSPDDVLESAEAADVRFVRLQFTDLNGMLKSVEIPAHQLRVALEHGVMFDGSSVEGFVRIEESDMYLAPDPATWHVLPWTTGDRRVARLICDVCLPDGRPFAGDPRTILRMAQKRAAQQGFSDFRVGLEAEFFLLALDASRRASVRPSDRSGYFDLVTTDVGERCRQDIVMTLQHMGFAVGTAHHEVSPGQHEIDLLPLSALAAADQYMTFKLVVKTIARRHGLHATFMPKPLYGTDGSGLHCRQSLVQDGRSVFSDAADPLGLSPQARHYVAGLLAHARALTAITNPVVNSYKRLVPGYEAPAYITWAANHPSPLVRTTVLADDAWIELRSPDPACNPYLAFAGMLAAGLDGMTSEQVPPPPANVDVHALSDEERLSRGIYRLPANLEQALEALEEDFILQEALGDHAISRLVRTRMLEWDAYRRTVHAWEHEQYLDL</sequence>
<dbReference type="SMART" id="SM01230">
    <property type="entry name" value="Gln-synt_C"/>
    <property type="match status" value="1"/>
</dbReference>
<dbReference type="Proteomes" id="UP001232973">
    <property type="component" value="Unassembled WGS sequence"/>
</dbReference>
<evidence type="ECO:0000256" key="13">
    <source>
        <dbReference type="PROSITE-ProRule" id="PRU01330"/>
    </source>
</evidence>
<reference evidence="17 18" key="1">
    <citation type="submission" date="2023-07" db="EMBL/GenBank/DDBJ databases">
        <title>Genomic Encyclopedia of Type Strains, Phase IV (KMG-IV): sequencing the most valuable type-strain genomes for metagenomic binning, comparative biology and taxonomic classification.</title>
        <authorList>
            <person name="Goeker M."/>
        </authorList>
    </citation>
    <scope>NUCLEOTIDE SEQUENCE [LARGE SCALE GENOMIC DNA]</scope>
    <source>
        <strain evidence="17 18">DSM 4006</strain>
    </source>
</reference>
<feature type="domain" description="GS beta-grasp" evidence="15">
    <location>
        <begin position="17"/>
        <end position="102"/>
    </location>
</feature>
<evidence type="ECO:0000256" key="12">
    <source>
        <dbReference type="ARBA" id="ARBA00049436"/>
    </source>
</evidence>
<evidence type="ECO:0000256" key="1">
    <source>
        <dbReference type="ARBA" id="ARBA00004496"/>
    </source>
</evidence>
<dbReference type="EC" id="6.3.1.2" evidence="3"/>
<dbReference type="SUPFAM" id="SSF54368">
    <property type="entry name" value="Glutamine synthetase, N-terminal domain"/>
    <property type="match status" value="1"/>
</dbReference>
<gene>
    <name evidence="17" type="ORF">J2S03_001162</name>
</gene>
<comment type="caution">
    <text evidence="17">The sequence shown here is derived from an EMBL/GenBank/DDBJ whole genome shotgun (WGS) entry which is preliminary data.</text>
</comment>
<name>A0ABT9XGC2_9BACL</name>
<dbReference type="Gene3D" id="3.10.20.70">
    <property type="entry name" value="Glutamine synthetase, N-terminal domain"/>
    <property type="match status" value="1"/>
</dbReference>
<keyword evidence="9" id="KW-0067">ATP-binding</keyword>
<dbReference type="PROSITE" id="PS51987">
    <property type="entry name" value="GS_CATALYTIC"/>
    <property type="match status" value="1"/>
</dbReference>
<dbReference type="PANTHER" id="PTHR43785:SF12">
    <property type="entry name" value="TYPE-1 GLUTAMINE SYNTHETASE 2"/>
    <property type="match status" value="1"/>
</dbReference>
<dbReference type="InterPro" id="IPR036651">
    <property type="entry name" value="Gln_synt_N_sf"/>
</dbReference>
<dbReference type="InterPro" id="IPR014746">
    <property type="entry name" value="Gln_synth/guanido_kin_cat_dom"/>
</dbReference>
<dbReference type="Pfam" id="PF00120">
    <property type="entry name" value="Gln-synt_C"/>
    <property type="match status" value="1"/>
</dbReference>
<evidence type="ECO:0000256" key="10">
    <source>
        <dbReference type="ARBA" id="ARBA00030136"/>
    </source>
</evidence>
<proteinExistence type="inferred from homology"/>
<evidence type="ECO:0000256" key="7">
    <source>
        <dbReference type="ARBA" id="ARBA00022723"/>
    </source>
</evidence>
<accession>A0ABT9XGC2</accession>
<keyword evidence="6 17" id="KW-0436">Ligase</keyword>
<evidence type="ECO:0000256" key="9">
    <source>
        <dbReference type="ARBA" id="ARBA00022840"/>
    </source>
</evidence>